<comment type="caution">
    <text evidence="9">The sequence shown here is derived from an EMBL/GenBank/DDBJ whole genome shotgun (WGS) entry which is preliminary data.</text>
</comment>
<dbReference type="SUPFAM" id="SSF47459">
    <property type="entry name" value="HLH, helix-loop-helix DNA-binding domain"/>
    <property type="match status" value="1"/>
</dbReference>
<evidence type="ECO:0000313" key="10">
    <source>
        <dbReference type="Proteomes" id="UP001085076"/>
    </source>
</evidence>
<feature type="region of interest" description="Disordered" evidence="7">
    <location>
        <begin position="86"/>
        <end position="105"/>
    </location>
</feature>
<dbReference type="Pfam" id="PF22754">
    <property type="entry name" value="bHLH-TF_ACT-like_plant"/>
    <property type="match status" value="1"/>
</dbReference>
<dbReference type="PANTHER" id="PTHR46266">
    <property type="entry name" value="TRANSCRIPTION FACTOR TT8"/>
    <property type="match status" value="1"/>
</dbReference>
<dbReference type="PANTHER" id="PTHR46266:SF3">
    <property type="entry name" value="TRANSCRIPTION FACTOR EGL1"/>
    <property type="match status" value="1"/>
</dbReference>
<keyword evidence="4" id="KW-0010">Activator</keyword>
<dbReference type="InterPro" id="IPR054502">
    <property type="entry name" value="bHLH-TF_ACT-like_plant"/>
</dbReference>
<evidence type="ECO:0000256" key="5">
    <source>
        <dbReference type="ARBA" id="ARBA00023163"/>
    </source>
</evidence>
<dbReference type="InterPro" id="IPR025610">
    <property type="entry name" value="MYC/MYB_N"/>
</dbReference>
<dbReference type="AlphaFoldDB" id="A0A9D5HBH7"/>
<evidence type="ECO:0000313" key="9">
    <source>
        <dbReference type="EMBL" id="KAJ0970185.1"/>
    </source>
</evidence>
<dbReference type="InterPro" id="IPR036638">
    <property type="entry name" value="HLH_DNA-bd_sf"/>
</dbReference>
<name>A0A9D5HBH7_9LILI</name>
<dbReference type="GO" id="GO:0005634">
    <property type="term" value="C:nucleus"/>
    <property type="evidence" value="ECO:0007669"/>
    <property type="project" value="UniProtKB-SubCell"/>
</dbReference>
<keyword evidence="10" id="KW-1185">Reference proteome</keyword>
<dbReference type="EMBL" id="JAGGNH010000006">
    <property type="protein sequence ID" value="KAJ0970185.1"/>
    <property type="molecule type" value="Genomic_DNA"/>
</dbReference>
<proteinExistence type="inferred from homology"/>
<evidence type="ECO:0000256" key="1">
    <source>
        <dbReference type="ARBA" id="ARBA00004123"/>
    </source>
</evidence>
<dbReference type="GO" id="GO:0046983">
    <property type="term" value="F:protein dimerization activity"/>
    <property type="evidence" value="ECO:0007669"/>
    <property type="project" value="InterPro"/>
</dbReference>
<accession>A0A9D5HBH7</accession>
<evidence type="ECO:0000256" key="7">
    <source>
        <dbReference type="SAM" id="MobiDB-lite"/>
    </source>
</evidence>
<comment type="similarity">
    <text evidence="2">Belongs to the bHLH protein family.</text>
</comment>
<dbReference type="Gene3D" id="4.10.280.10">
    <property type="entry name" value="Helix-loop-helix DNA-binding domain"/>
    <property type="match status" value="1"/>
</dbReference>
<protein>
    <recommendedName>
        <fullName evidence="8">BHLH domain-containing protein</fullName>
    </recommendedName>
</protein>
<reference evidence="9" key="1">
    <citation type="submission" date="2021-03" db="EMBL/GenBank/DDBJ databases">
        <authorList>
            <person name="Li Z."/>
            <person name="Yang C."/>
        </authorList>
    </citation>
    <scope>NUCLEOTIDE SEQUENCE</scope>
    <source>
        <strain evidence="9">Dzin_1.0</strain>
        <tissue evidence="9">Leaf</tissue>
    </source>
</reference>
<keyword evidence="5" id="KW-0804">Transcription</keyword>
<sequence length="595" mass="67473">MDVGFQSQEGEEQQRNLRKQLAAVVKSIQWNYAIFWALSSKHQGLLVWSDGYYNGDIKTRKMIQPMELQADQLGMERSGQLRELYESLSAGESSPPTKRPSASLSPEDLTDAEWYYLVCMSFTFSSGEGFPGTVLANNRHIWLSNAQFADSRIFSRSLLARSASIQTIVGFPFMNGVLELGSTEMVPEDPALVQQLTTSFWQFTNPVFSEQSPSSPQLDDNLADTNFDRDDVEKFALENHDLLSECLTPNNENELRMSSPSDSLNEFIQNQNAENHNLMDDECSNDLHASLNSGDCISQSFVNPERILHDSLLLPLDFNGNETHYMNTLVAILRNPKQQEAVTSSFHDNLHESTFEVWKGVSKTHTPLNGIPQNMLKKTVVNMTWRSGLKSRISRIEDDASASHMLSERRRREKLNEKFLILRSLVPSISKVDKTSILGDTIEYLKELERRVEELESCRELMDVEVREKRKHPDVTERTSDNYGTQITRNKQKVCSIDESETEQHHWVLSKDGAVDVNVTVIQKDVVIEMHCPWRDSLLFDIVEAMNNLHLDCHSVQSNTQDGILALTVKAKIKGSVAVSAGMIRRAVQKVIRNS</sequence>
<keyword evidence="3" id="KW-0805">Transcription regulation</keyword>
<gene>
    <name evidence="9" type="ORF">J5N97_023062</name>
</gene>
<evidence type="ECO:0000256" key="3">
    <source>
        <dbReference type="ARBA" id="ARBA00023015"/>
    </source>
</evidence>
<dbReference type="InterPro" id="IPR011598">
    <property type="entry name" value="bHLH_dom"/>
</dbReference>
<organism evidence="9 10">
    <name type="scientific">Dioscorea zingiberensis</name>
    <dbReference type="NCBI Taxonomy" id="325984"/>
    <lineage>
        <taxon>Eukaryota</taxon>
        <taxon>Viridiplantae</taxon>
        <taxon>Streptophyta</taxon>
        <taxon>Embryophyta</taxon>
        <taxon>Tracheophyta</taxon>
        <taxon>Spermatophyta</taxon>
        <taxon>Magnoliopsida</taxon>
        <taxon>Liliopsida</taxon>
        <taxon>Dioscoreales</taxon>
        <taxon>Dioscoreaceae</taxon>
        <taxon>Dioscorea</taxon>
    </lineage>
</organism>
<feature type="compositionally biased region" description="Polar residues" evidence="7">
    <location>
        <begin position="90"/>
        <end position="104"/>
    </location>
</feature>
<dbReference type="Proteomes" id="UP001085076">
    <property type="component" value="Miscellaneous, Linkage group lg06"/>
</dbReference>
<feature type="domain" description="BHLH" evidence="8">
    <location>
        <begin position="399"/>
        <end position="448"/>
    </location>
</feature>
<evidence type="ECO:0000259" key="8">
    <source>
        <dbReference type="PROSITE" id="PS50888"/>
    </source>
</evidence>
<dbReference type="PROSITE" id="PS50888">
    <property type="entry name" value="BHLH"/>
    <property type="match status" value="1"/>
</dbReference>
<evidence type="ECO:0000256" key="2">
    <source>
        <dbReference type="ARBA" id="ARBA00005510"/>
    </source>
</evidence>
<evidence type="ECO:0000256" key="4">
    <source>
        <dbReference type="ARBA" id="ARBA00023159"/>
    </source>
</evidence>
<dbReference type="Pfam" id="PF14215">
    <property type="entry name" value="bHLH-MYC_N"/>
    <property type="match status" value="1"/>
</dbReference>
<comment type="subcellular location">
    <subcellularLocation>
        <location evidence="1">Nucleus</location>
    </subcellularLocation>
</comment>
<dbReference type="OrthoDB" id="690068at2759"/>
<keyword evidence="6" id="KW-0539">Nucleus</keyword>
<dbReference type="SMART" id="SM00353">
    <property type="entry name" value="HLH"/>
    <property type="match status" value="1"/>
</dbReference>
<evidence type="ECO:0000256" key="6">
    <source>
        <dbReference type="ARBA" id="ARBA00023242"/>
    </source>
</evidence>
<dbReference type="Pfam" id="PF00010">
    <property type="entry name" value="HLH"/>
    <property type="match status" value="1"/>
</dbReference>
<reference evidence="9" key="2">
    <citation type="journal article" date="2022" name="Hortic Res">
        <title>The genome of Dioscorea zingiberensis sheds light on the biosynthesis, origin and evolution of the medicinally important diosgenin saponins.</title>
        <authorList>
            <person name="Li Y."/>
            <person name="Tan C."/>
            <person name="Li Z."/>
            <person name="Guo J."/>
            <person name="Li S."/>
            <person name="Chen X."/>
            <person name="Wang C."/>
            <person name="Dai X."/>
            <person name="Yang H."/>
            <person name="Song W."/>
            <person name="Hou L."/>
            <person name="Xu J."/>
            <person name="Tong Z."/>
            <person name="Xu A."/>
            <person name="Yuan X."/>
            <person name="Wang W."/>
            <person name="Yang Q."/>
            <person name="Chen L."/>
            <person name="Sun Z."/>
            <person name="Wang K."/>
            <person name="Pan B."/>
            <person name="Chen J."/>
            <person name="Bao Y."/>
            <person name="Liu F."/>
            <person name="Qi X."/>
            <person name="Gang D.R."/>
            <person name="Wen J."/>
            <person name="Li J."/>
        </authorList>
    </citation>
    <scope>NUCLEOTIDE SEQUENCE</scope>
    <source>
        <strain evidence="9">Dzin_1.0</strain>
    </source>
</reference>